<gene>
    <name evidence="4" type="ORF">CSSPTR1EN2_LOCUS11128</name>
</gene>
<evidence type="ECO:0008006" key="6">
    <source>
        <dbReference type="Google" id="ProtNLM"/>
    </source>
</evidence>
<sequence length="332" mass="35668">MWVSSMSTIMRSSSSSSSSSVLSLSPPRKYIQVFAQMQQQSMRKQTWASSISCSSSFGRGNNESVAAANKGKSKVAVVRGVPDSFANALAMEKPASPVNLERAREQHAAYVQILRGLVQEVIEIPADNQYPDCPFIEDTAIVIGNQALITRPGAVSRQGEEVEVHHALAKMGLKICEVQPPGLIDGGDVLYASGLLFAGKSRRTNDDGILALTNAFPEIGVHPIKVAKGLHLKSALTCIAPRTLAVEDNEDAQAMFEELQKMTAQHFKSFQVSVAGAANTLWVGDTLLISSTLAGDLEPHFKQFAGEVVPVDISEFHKADGGLTCLSLIFEL</sequence>
<evidence type="ECO:0000313" key="5">
    <source>
        <dbReference type="Proteomes" id="UP001497512"/>
    </source>
</evidence>
<name>A0ABP0U4H5_9BRYO</name>
<dbReference type="Gene3D" id="3.75.10.10">
    <property type="entry name" value="L-arginine/glycine Amidinotransferase, Chain A"/>
    <property type="match status" value="1"/>
</dbReference>
<comment type="similarity">
    <text evidence="1">Belongs to the DDAH family.</text>
</comment>
<dbReference type="SUPFAM" id="SSF55909">
    <property type="entry name" value="Pentein"/>
    <property type="match status" value="1"/>
</dbReference>
<reference evidence="4" key="1">
    <citation type="submission" date="2024-02" db="EMBL/GenBank/DDBJ databases">
        <authorList>
            <consortium name="ELIXIR-Norway"/>
            <consortium name="Elixir Norway"/>
        </authorList>
    </citation>
    <scope>NUCLEOTIDE SEQUENCE</scope>
</reference>
<proteinExistence type="inferred from homology"/>
<evidence type="ECO:0000256" key="1">
    <source>
        <dbReference type="ARBA" id="ARBA00008532"/>
    </source>
</evidence>
<accession>A0ABP0U4H5</accession>
<protein>
    <recommendedName>
        <fullName evidence="6">Dimethylargininase</fullName>
    </recommendedName>
</protein>
<dbReference type="Proteomes" id="UP001497512">
    <property type="component" value="Chromosome 19"/>
</dbReference>
<dbReference type="EMBL" id="OZ019911">
    <property type="protein sequence ID" value="CAK9212222.1"/>
    <property type="molecule type" value="Genomic_DNA"/>
</dbReference>
<dbReference type="PANTHER" id="PTHR12737:SF9">
    <property type="entry name" value="DIMETHYLARGININASE"/>
    <property type="match status" value="1"/>
</dbReference>
<keyword evidence="5" id="KW-1185">Reference proteome</keyword>
<dbReference type="InterPro" id="IPR033199">
    <property type="entry name" value="DDAH-like"/>
</dbReference>
<organism evidence="4 5">
    <name type="scientific">Sphagnum troendelagicum</name>
    <dbReference type="NCBI Taxonomy" id="128251"/>
    <lineage>
        <taxon>Eukaryota</taxon>
        <taxon>Viridiplantae</taxon>
        <taxon>Streptophyta</taxon>
        <taxon>Embryophyta</taxon>
        <taxon>Bryophyta</taxon>
        <taxon>Sphagnophytina</taxon>
        <taxon>Sphagnopsida</taxon>
        <taxon>Sphagnales</taxon>
        <taxon>Sphagnaceae</taxon>
        <taxon>Sphagnum</taxon>
    </lineage>
</organism>
<feature type="region of interest" description="Disordered" evidence="3">
    <location>
        <begin position="1"/>
        <end position="23"/>
    </location>
</feature>
<evidence type="ECO:0000256" key="3">
    <source>
        <dbReference type="SAM" id="MobiDB-lite"/>
    </source>
</evidence>
<keyword evidence="2" id="KW-0378">Hydrolase</keyword>
<dbReference type="PANTHER" id="PTHR12737">
    <property type="entry name" value="DIMETHYLARGININE DIMETHYLAMINOHYDROLASE"/>
    <property type="match status" value="1"/>
</dbReference>
<evidence type="ECO:0000313" key="4">
    <source>
        <dbReference type="EMBL" id="CAK9212222.1"/>
    </source>
</evidence>
<evidence type="ECO:0000256" key="2">
    <source>
        <dbReference type="ARBA" id="ARBA00022801"/>
    </source>
</evidence>